<accession>A0A221UZZ6</accession>
<organism evidence="2 3">
    <name type="scientific">Arenibacter algicola</name>
    <dbReference type="NCBI Taxonomy" id="616991"/>
    <lineage>
        <taxon>Bacteria</taxon>
        <taxon>Pseudomonadati</taxon>
        <taxon>Bacteroidota</taxon>
        <taxon>Flavobacteriia</taxon>
        <taxon>Flavobacteriales</taxon>
        <taxon>Flavobacteriaceae</taxon>
        <taxon>Arenibacter</taxon>
    </lineage>
</organism>
<dbReference type="AlphaFoldDB" id="A0A221UZZ6"/>
<reference evidence="2 3" key="1">
    <citation type="submission" date="2017-07" db="EMBL/GenBank/DDBJ databases">
        <title>Genome Sequence of Arenibacter algicola Strain SMS7 Isolated from a culture of the Diatom Skeletonema marinoi.</title>
        <authorList>
            <person name="Topel M."/>
            <person name="Pinder M.I.M."/>
            <person name="Johansson O.N."/>
            <person name="Kourtchenko O."/>
            <person name="Godhe A."/>
            <person name="Clarke A.K."/>
        </authorList>
    </citation>
    <scope>NUCLEOTIDE SEQUENCE [LARGE SCALE GENOMIC DNA]</scope>
    <source>
        <strain evidence="2 3">SMS7</strain>
    </source>
</reference>
<keyword evidence="1" id="KW-0472">Membrane</keyword>
<feature type="transmembrane region" description="Helical" evidence="1">
    <location>
        <begin position="6"/>
        <end position="25"/>
    </location>
</feature>
<dbReference type="Proteomes" id="UP000204551">
    <property type="component" value="Chromosome"/>
</dbReference>
<evidence type="ECO:0000313" key="3">
    <source>
        <dbReference type="Proteomes" id="UP000204551"/>
    </source>
</evidence>
<feature type="transmembrane region" description="Helical" evidence="1">
    <location>
        <begin position="37"/>
        <end position="59"/>
    </location>
</feature>
<sequence length="521" mass="59320">MTQGFLIHTFGRLAAAFIYLKFYPLIRIIMKKSTRPLFVAILLVITGHQTLSQVIPHVISLHPENSNYLLYQGKPTILVTSGEHYGAVMNADFDYEKYLEALQNAQLNYTRIFIGPYSEMDDTTFGISNNTMNPKPKSWLTPWAKNPSSDKHDLSRWNDVFFERLKAFVSSARNKGIVVEITMFTSYYSVHQWSVSPFNPKNNIQGLETLSLKQVNTLDNGTLMGIQEKYVRQVIRELNTFGNVFFEIQNEPWSDNPKFSEKITEVDKLIHSQPWQRIVETSHSVSLAWQKKIAEIIVDEENGLPSKHLIAQNIANFRNKIENPDPNVSIFNFHYAYPEAASSNLGLKKAIGLDETGFMPHVDFLYRSQAWKFILAGGALYNNLDFSFTVGSEDGSHPIDDKTPGLGHAQYRKQLKIMKNFLDGFDFIRMKPDNSILQANKGQFVPFQVLAEPGKQYAIYLEKAVVHSILLAIPNGEYRVDWLDPVSGMTSKPEKIIARNGKAKLTCPEFAEDIALRIVRL</sequence>
<dbReference type="Gene3D" id="3.20.20.80">
    <property type="entry name" value="Glycosidases"/>
    <property type="match status" value="1"/>
</dbReference>
<gene>
    <name evidence="2" type="ORF">AREALGSMS7_03422</name>
</gene>
<name>A0A221UZZ6_9FLAO</name>
<keyword evidence="1" id="KW-0812">Transmembrane</keyword>
<evidence type="ECO:0000313" key="2">
    <source>
        <dbReference type="EMBL" id="ASO06843.1"/>
    </source>
</evidence>
<dbReference type="InterPro" id="IPR017853">
    <property type="entry name" value="GH"/>
</dbReference>
<keyword evidence="1" id="KW-1133">Transmembrane helix</keyword>
<proteinExistence type="predicted"/>
<protein>
    <submittedName>
        <fullName evidence="2">Uncharacterized protein</fullName>
    </submittedName>
</protein>
<evidence type="ECO:0000256" key="1">
    <source>
        <dbReference type="SAM" id="Phobius"/>
    </source>
</evidence>
<dbReference type="EMBL" id="CP022515">
    <property type="protein sequence ID" value="ASO06843.1"/>
    <property type="molecule type" value="Genomic_DNA"/>
</dbReference>
<dbReference type="SUPFAM" id="SSF51445">
    <property type="entry name" value="(Trans)glycosidases"/>
    <property type="match status" value="1"/>
</dbReference>
<dbReference type="KEGG" id="aalg:AREALGSMS7_03422"/>